<dbReference type="Proteomes" id="UP000271554">
    <property type="component" value="Chromosome"/>
</dbReference>
<name>A0A387HSC7_9ACTN</name>
<protein>
    <submittedName>
        <fullName evidence="1">Uncharacterized protein</fullName>
    </submittedName>
</protein>
<reference evidence="1 2" key="1">
    <citation type="submission" date="2018-10" db="EMBL/GenBank/DDBJ databases">
        <title>Relationship between Morphology and Antimicrobial Activity in Streptomyces.</title>
        <authorList>
            <person name="Kang H.J."/>
            <person name="Kim S.B."/>
        </authorList>
    </citation>
    <scope>NUCLEOTIDE SEQUENCE [LARGE SCALE GENOMIC DNA]</scope>
    <source>
        <strain evidence="1 2">BH38</strain>
    </source>
</reference>
<proteinExistence type="predicted"/>
<sequence>MSQDQDAIAHIRSERPTADAAALAAQCGLGDWVDTLATNQGWRWRKSQDARLYFFTGGLVVTMPEGYLSAYDWETVRVLQYRRTINGVNAEACSVLIDPAGSALNIGFGRAPVFKADKTALGITSWVNGPGFLYPHMWGDHIQTCVTRAQLGKTLARIQRGERITFGPYTVDQHGVSDKKYSAAWTEIIEIGFTLGSFMFNGRQRRSTVPGSAHAYVIPNLDLFVKLCHQLSPNVKG</sequence>
<evidence type="ECO:0000313" key="1">
    <source>
        <dbReference type="EMBL" id="AYG84998.1"/>
    </source>
</evidence>
<keyword evidence="2" id="KW-1185">Reference proteome</keyword>
<dbReference type="OrthoDB" id="4832786at2"/>
<organism evidence="1 2">
    <name type="scientific">Streptomyces hundungensis</name>
    <dbReference type="NCBI Taxonomy" id="1077946"/>
    <lineage>
        <taxon>Bacteria</taxon>
        <taxon>Bacillati</taxon>
        <taxon>Actinomycetota</taxon>
        <taxon>Actinomycetes</taxon>
        <taxon>Kitasatosporales</taxon>
        <taxon>Streptomycetaceae</taxon>
        <taxon>Streptomyces</taxon>
    </lineage>
</organism>
<accession>A0A387HSC7</accession>
<evidence type="ECO:0000313" key="2">
    <source>
        <dbReference type="Proteomes" id="UP000271554"/>
    </source>
</evidence>
<dbReference type="EMBL" id="CP032698">
    <property type="protein sequence ID" value="AYG84998.1"/>
    <property type="molecule type" value="Genomic_DNA"/>
</dbReference>
<dbReference type="KEGG" id="shun:DWB77_07213"/>
<dbReference type="RefSeq" id="WP_120726739.1">
    <property type="nucleotide sequence ID" value="NZ_CP032698.1"/>
</dbReference>
<dbReference type="AlphaFoldDB" id="A0A387HSC7"/>
<gene>
    <name evidence="1" type="ORF">DWB77_07213</name>
</gene>